<dbReference type="PANTHER" id="PTHR33498:SF1">
    <property type="entry name" value="TRANSPOSASE FOR INSERTION SEQUENCE ELEMENT IS1557"/>
    <property type="match status" value="1"/>
</dbReference>
<comment type="caution">
    <text evidence="2">The sequence shown here is derived from an EMBL/GenBank/DDBJ whole genome shotgun (WGS) entry which is preliminary data.</text>
</comment>
<dbReference type="Pfam" id="PF01610">
    <property type="entry name" value="DDE_Tnp_ISL3"/>
    <property type="match status" value="1"/>
</dbReference>
<dbReference type="AlphaFoldDB" id="A0AA37XLW3"/>
<sequence>MMDGQSHQLLDIVANRQLPHLQRYFARYDSQARKHVQFVVSDFYSPYASLVKTFFPNAQLVIDRFHISQHIGRAFQNQRTQVMKSFASKTGPHKHLKKFWKLLQKNAWELDYEQRHWRPSFRAHLTEQDIVDRLLAYSSELRQGYRVYQAFLSAIHGKNQQKFDQLLAEDYAFLPKAFQTVIQTFKVYHQEIAWAFTVPYSNGPLEGLNNHIKVLKRVAYGFRNFQNFRERIFLYRGKYFQSVSPEVSLKHKRKSS</sequence>
<name>A0AA37XLW3_9ENTE</name>
<dbReference type="Proteomes" id="UP001157039">
    <property type="component" value="Unassembled WGS sequence"/>
</dbReference>
<dbReference type="InterPro" id="IPR047951">
    <property type="entry name" value="Transpos_ISL3"/>
</dbReference>
<dbReference type="NCBIfam" id="NF033550">
    <property type="entry name" value="transpos_ISL3"/>
    <property type="match status" value="1"/>
</dbReference>
<gene>
    <name evidence="2" type="ORF">GCM10025885_12190</name>
</gene>
<dbReference type="PANTHER" id="PTHR33498">
    <property type="entry name" value="TRANSPOSASE FOR INSERTION SEQUENCE ELEMENT IS1557"/>
    <property type="match status" value="1"/>
</dbReference>
<evidence type="ECO:0000259" key="1">
    <source>
        <dbReference type="Pfam" id="PF01610"/>
    </source>
</evidence>
<accession>A0AA37XLW3</accession>
<reference evidence="2 3" key="1">
    <citation type="journal article" date="2014" name="Int. J. Syst. Evol. Microbiol.">
        <title>Complete genome sequence of Corynebacterium casei LMG S-19264T (=DSM 44701T), isolated from a smear-ripened cheese.</title>
        <authorList>
            <consortium name="US DOE Joint Genome Institute (JGI-PGF)"/>
            <person name="Walter F."/>
            <person name="Albersmeier A."/>
            <person name="Kalinowski J."/>
            <person name="Ruckert C."/>
        </authorList>
    </citation>
    <scope>NUCLEOTIDE SEQUENCE [LARGE SCALE GENOMIC DNA]</scope>
    <source>
        <strain evidence="2 3">NBRC 114545</strain>
    </source>
</reference>
<proteinExistence type="predicted"/>
<evidence type="ECO:0000313" key="3">
    <source>
        <dbReference type="Proteomes" id="UP001157039"/>
    </source>
</evidence>
<dbReference type="InterPro" id="IPR002560">
    <property type="entry name" value="Transposase_DDE"/>
</dbReference>
<organism evidence="2 3">
    <name type="scientific">Tetragenococcus osmophilus</name>
    <dbReference type="NCBI Taxonomy" id="526944"/>
    <lineage>
        <taxon>Bacteria</taxon>
        <taxon>Bacillati</taxon>
        <taxon>Bacillota</taxon>
        <taxon>Bacilli</taxon>
        <taxon>Lactobacillales</taxon>
        <taxon>Enterococcaceae</taxon>
        <taxon>Tetragenococcus</taxon>
    </lineage>
</organism>
<dbReference type="EMBL" id="BSUW01000001">
    <property type="protein sequence ID" value="GMA72170.1"/>
    <property type="molecule type" value="Genomic_DNA"/>
</dbReference>
<protein>
    <recommendedName>
        <fullName evidence="1">Transposase IS204/IS1001/IS1096/IS1165 DDE domain-containing protein</fullName>
    </recommendedName>
</protein>
<feature type="domain" description="Transposase IS204/IS1001/IS1096/IS1165 DDE" evidence="1">
    <location>
        <begin position="5"/>
        <end position="232"/>
    </location>
</feature>
<evidence type="ECO:0000313" key="2">
    <source>
        <dbReference type="EMBL" id="GMA72170.1"/>
    </source>
</evidence>